<evidence type="ECO:0000256" key="1">
    <source>
        <dbReference type="SAM" id="MobiDB-lite"/>
    </source>
</evidence>
<organism evidence="2 3">
    <name type="scientific">Phytophthora nicotianae P10297</name>
    <dbReference type="NCBI Taxonomy" id="1317064"/>
    <lineage>
        <taxon>Eukaryota</taxon>
        <taxon>Sar</taxon>
        <taxon>Stramenopiles</taxon>
        <taxon>Oomycota</taxon>
        <taxon>Peronosporomycetes</taxon>
        <taxon>Peronosporales</taxon>
        <taxon>Peronosporaceae</taxon>
        <taxon>Phytophthora</taxon>
    </lineage>
</organism>
<dbReference type="EMBL" id="ANIY01003363">
    <property type="protein sequence ID" value="ETP36057.1"/>
    <property type="molecule type" value="Genomic_DNA"/>
</dbReference>
<dbReference type="OrthoDB" id="123817at2759"/>
<evidence type="ECO:0000313" key="2">
    <source>
        <dbReference type="EMBL" id="ETP36057.1"/>
    </source>
</evidence>
<gene>
    <name evidence="2" type="ORF">F442_15902</name>
</gene>
<accession>W2YMJ8</accession>
<feature type="compositionally biased region" description="Polar residues" evidence="1">
    <location>
        <begin position="259"/>
        <end position="270"/>
    </location>
</feature>
<protein>
    <submittedName>
        <fullName evidence="2">Uncharacterized protein</fullName>
    </submittedName>
</protein>
<feature type="compositionally biased region" description="Basic and acidic residues" evidence="1">
    <location>
        <begin position="594"/>
        <end position="604"/>
    </location>
</feature>
<name>W2YMJ8_PHYNI</name>
<feature type="region of interest" description="Disordered" evidence="1">
    <location>
        <begin position="594"/>
        <end position="618"/>
    </location>
</feature>
<proteinExistence type="predicted"/>
<comment type="caution">
    <text evidence="2">The sequence shown here is derived from an EMBL/GenBank/DDBJ whole genome shotgun (WGS) entry which is preliminary data.</text>
</comment>
<evidence type="ECO:0000313" key="3">
    <source>
        <dbReference type="Proteomes" id="UP000018948"/>
    </source>
</evidence>
<dbReference type="AlphaFoldDB" id="W2YMJ8"/>
<sequence>MTVKVAFYENGWLPVQRARSRGLNGFVFLLPEHVEGLAEYPFYAKVSALTAEKVTIRSLDLDDPVTCEIDIDIARTLTVTKVEATRTRVRQLMRQAAWTESASCFWHGQVVGMEGRLARLQLEDRVVLVEPARLTPVAPVVALLLLRVPLHAAMTRDGLTDMQTTILDRILDGSAGSPASNAIPAILDGLVPVPDIPNGNSTHQWIDPRTGTDCTLRLQHAVDYAFAVDVNHPIPAALRATIGPSFCRDPIQADPVPEGSTSQAGGSFQGSLPPDHANSIISLFDQEEPASPARVMPARQTSDFEQRAARQTPAVHVTTTGVSPPAAPPGSHSSGKPTNRSPSLDARIMEQLLDHPDLLARFVQVVSTAKTPRLLPTSTDVEAPRRTSKYAFAPTAVQLAVHNEITAPEHQGKAPSVFVESVIHAAAVRFQPHPGIIIRLYDFQFGMFGLSLLHLAPFGAHQRMAWLNAGGVNMQTFSAGVAAPKPPVASSMGLLVDAARMLCRYAQEFYAQPVRDVLESLLDLVQQLDGWHSWMASDIPHLVFWINSVLEQFRSQVHSSNGDIDTASLQTIARLSLNDGELQNVMHALSRRVAQDLHRQDKQQQRPSPPSRERGIQRQPRIPPAIFDLIPIHNGLPVCLRYLSARGCPSGASTHCVYGARAHVIPDTLDARVKGHIIQHMGGLNERFSHL</sequence>
<feature type="compositionally biased region" description="Low complexity" evidence="1">
    <location>
        <begin position="317"/>
        <end position="335"/>
    </location>
</feature>
<reference evidence="2 3" key="1">
    <citation type="submission" date="2013-11" db="EMBL/GenBank/DDBJ databases">
        <title>The Genome Sequence of Phytophthora parasitica P10297.</title>
        <authorList>
            <consortium name="The Broad Institute Genomics Platform"/>
            <person name="Russ C."/>
            <person name="Tyler B."/>
            <person name="Panabieres F."/>
            <person name="Shan W."/>
            <person name="Tripathy S."/>
            <person name="Grunwald N."/>
            <person name="Machado M."/>
            <person name="Johnson C.S."/>
            <person name="Walker B."/>
            <person name="Young S.K."/>
            <person name="Zeng Q."/>
            <person name="Gargeya S."/>
            <person name="Fitzgerald M."/>
            <person name="Haas B."/>
            <person name="Abouelleil A."/>
            <person name="Allen A.W."/>
            <person name="Alvarado L."/>
            <person name="Arachchi H.M."/>
            <person name="Berlin A.M."/>
            <person name="Chapman S.B."/>
            <person name="Gainer-Dewar J."/>
            <person name="Goldberg J."/>
            <person name="Griggs A."/>
            <person name="Gujja S."/>
            <person name="Hansen M."/>
            <person name="Howarth C."/>
            <person name="Imamovic A."/>
            <person name="Ireland A."/>
            <person name="Larimer J."/>
            <person name="McCowan C."/>
            <person name="Murphy C."/>
            <person name="Pearson M."/>
            <person name="Poon T.W."/>
            <person name="Priest M."/>
            <person name="Roberts A."/>
            <person name="Saif S."/>
            <person name="Shea T."/>
            <person name="Sisk P."/>
            <person name="Sykes S."/>
            <person name="Wortman J."/>
            <person name="Nusbaum C."/>
            <person name="Birren B."/>
        </authorList>
    </citation>
    <scope>NUCLEOTIDE SEQUENCE [LARGE SCALE GENOMIC DNA]</scope>
    <source>
        <strain evidence="2 3">P10297</strain>
    </source>
</reference>
<feature type="region of interest" description="Disordered" evidence="1">
    <location>
        <begin position="249"/>
        <end position="342"/>
    </location>
</feature>
<dbReference type="Proteomes" id="UP000018948">
    <property type="component" value="Unassembled WGS sequence"/>
</dbReference>